<feature type="region of interest" description="Disordered" evidence="1">
    <location>
        <begin position="1141"/>
        <end position="1174"/>
    </location>
</feature>
<dbReference type="Proteomes" id="UP000703269">
    <property type="component" value="Unassembled WGS sequence"/>
</dbReference>
<accession>A0A9P3L918</accession>
<feature type="compositionally biased region" description="Basic residues" evidence="1">
    <location>
        <begin position="1353"/>
        <end position="1363"/>
    </location>
</feature>
<feature type="compositionally biased region" description="Basic and acidic residues" evidence="1">
    <location>
        <begin position="609"/>
        <end position="631"/>
    </location>
</feature>
<feature type="compositionally biased region" description="Acidic residues" evidence="1">
    <location>
        <begin position="420"/>
        <end position="432"/>
    </location>
</feature>
<feature type="compositionally biased region" description="Polar residues" evidence="1">
    <location>
        <begin position="49"/>
        <end position="58"/>
    </location>
</feature>
<feature type="region of interest" description="Disordered" evidence="1">
    <location>
        <begin position="1204"/>
        <end position="1229"/>
    </location>
</feature>
<feature type="compositionally biased region" description="Basic and acidic residues" evidence="1">
    <location>
        <begin position="265"/>
        <end position="275"/>
    </location>
</feature>
<feature type="compositionally biased region" description="Acidic residues" evidence="1">
    <location>
        <begin position="579"/>
        <end position="588"/>
    </location>
</feature>
<feature type="compositionally biased region" description="Pro residues" evidence="1">
    <location>
        <begin position="775"/>
        <end position="794"/>
    </location>
</feature>
<feature type="compositionally biased region" description="Low complexity" evidence="1">
    <location>
        <begin position="435"/>
        <end position="444"/>
    </location>
</feature>
<feature type="compositionally biased region" description="Acidic residues" evidence="1">
    <location>
        <begin position="667"/>
        <end position="680"/>
    </location>
</feature>
<feature type="compositionally biased region" description="Basic and acidic residues" evidence="1">
    <location>
        <begin position="1330"/>
        <end position="1339"/>
    </location>
</feature>
<feature type="compositionally biased region" description="Basic and acidic residues" evidence="1">
    <location>
        <begin position="321"/>
        <end position="330"/>
    </location>
</feature>
<feature type="compositionally biased region" description="Low complexity" evidence="1">
    <location>
        <begin position="96"/>
        <end position="116"/>
    </location>
</feature>
<evidence type="ECO:0000313" key="3">
    <source>
        <dbReference type="Proteomes" id="UP000703269"/>
    </source>
</evidence>
<sequence>MLMSPPPEETLRTTRNRVASARASSAEPYSATDANDRPSTPTPKRKRNQSITKPSASWTGEEGLVASSSRVTLDVTPNPKPRKQSRHHVAFAAEQASPSKTSARSPRSRTSASPTKHSIPQSPHAKNPQADYIPPLASHSGDHTTSHRRYTTPVPYEPPAERFTPPREVFTPVPSSISKSSKRKTLPKSAVKGKRLTLQIKKEPPEVDLNEPPPPPSPTEDPLLLKGPPPSTKKKSKAPRASLASIASVRSRDTPPVSSSSPVRDPSEEYSRIQDLDFGNAGSDSDWDAEPLPPLSNYDNAVPVEAPEEWTDEDEDQVGTEFDHDGEYTGKFKILTVPTKQDPPSSTTRRRQDQWGRPISPFPYEKLRPSTAAPRHSIIPESPVREGAEEQESEIPIAEYDDEQPEAGPSRWKSPPPPPMDDEDVEMGDAADDGSSLPTSSPRRSPTPLPAEPIAGPSGHRHSDPPEAVFEEVEVAIDIETVLEVDENLDRLPPSPIPAEETRSPEQTGAPSEPRAAEPRPEGEVADTGSLEARPQGLRSELSYVDLTEGIPPVNSTQVEHIEAPAAHSTRPAAPAEEGSFEGTDDIEEARHAAAPSGPQRRVSFALPARERTFDLETSSEHAEAPIDARFDFSAGSEPSEEPDDLEPEDFGPQEEEWSFSVPQEEQHDEEMVVAEEEDAASVVRELSREPDEHGDERLASPEPVDESQEAQEPQVPQVSVPRMEAAVPSVPAIPKDHPQPPPVEVSPPQQTSGVVHKLSKRWSQLGQARSAAPSPVPVAPKPVPVPVPAPAPRAPRVSVPTFSPRNPFQTPGAAQPSAPRPPAHGGFQPLQTAPTPQFDLPEDELDESLLDPGIVKITSSDPMAAARAAAILRLHKYDCVETLGSPARPNASLYSALRSARRKSVLQSGVGKSFSHAHRSTLGGANTTLGELLRDAEATVLLEESHLYGLAPPAVKDKEREQEAGRTPGHASFEAARKVFEAPSGPRAWTKADWKALDQCYTEERGAKARERGLGDGVLVSAEEVDEERVVERFMHRIGGAKVAEVLGEAWTHDNLLRRVRALRRKQSARSAASPARQHDSFAESARTPAQNYSNFFSPNATMLHDLQVSAARTPATTGKVPTQPDDVRYTELLEEAMEVDKADTTQSESSLADPDASGIVEEDESPTKEQNRSYISPLLPGRAAHSLATKVKGLVFSYLRSPKQAPPKEKSGKPAANGPVLPVPPPEVFEKPRAPIITPVAKPASKPAPAKALVQLHPVPAPKPSLIPRVAPKPAQNWVRLNHVEPRAPAALGANAALPRERRDSSASVKDLVQTFESLDQQTAAERAAQRRLDQLKKRQSVKKWNEARMNQKKASKPVWR</sequence>
<keyword evidence="3" id="KW-1185">Reference proteome</keyword>
<dbReference type="OrthoDB" id="3258279at2759"/>
<feature type="compositionally biased region" description="Acidic residues" evidence="1">
    <location>
        <begin position="469"/>
        <end position="487"/>
    </location>
</feature>
<feature type="compositionally biased region" description="Polar residues" evidence="1">
    <location>
        <begin position="338"/>
        <end position="347"/>
    </location>
</feature>
<name>A0A9P3L918_9APHY</name>
<feature type="region of interest" description="Disordered" evidence="1">
    <location>
        <begin position="1325"/>
        <end position="1363"/>
    </location>
</feature>
<feature type="region of interest" description="Disordered" evidence="1">
    <location>
        <begin position="1069"/>
        <end position="1088"/>
    </location>
</feature>
<feature type="compositionally biased region" description="Low complexity" evidence="1">
    <location>
        <begin position="16"/>
        <end position="26"/>
    </location>
</feature>
<feature type="compositionally biased region" description="Basic residues" evidence="1">
    <location>
        <begin position="180"/>
        <end position="195"/>
    </location>
</feature>
<gene>
    <name evidence="2" type="ORF">PsYK624_028370</name>
</gene>
<dbReference type="EMBL" id="BPQB01000004">
    <property type="protein sequence ID" value="GJE86756.1"/>
    <property type="molecule type" value="Genomic_DNA"/>
</dbReference>
<evidence type="ECO:0000313" key="2">
    <source>
        <dbReference type="EMBL" id="GJE86756.1"/>
    </source>
</evidence>
<feature type="compositionally biased region" description="Acidic residues" evidence="1">
    <location>
        <begin position="639"/>
        <end position="658"/>
    </location>
</feature>
<proteinExistence type="predicted"/>
<feature type="compositionally biased region" description="Acidic residues" evidence="1">
    <location>
        <begin position="306"/>
        <end position="318"/>
    </location>
</feature>
<comment type="caution">
    <text evidence="2">The sequence shown here is derived from an EMBL/GenBank/DDBJ whole genome shotgun (WGS) entry which is preliminary data.</text>
</comment>
<feature type="compositionally biased region" description="Acidic residues" evidence="1">
    <location>
        <begin position="389"/>
        <end position="405"/>
    </location>
</feature>
<feature type="compositionally biased region" description="Basic residues" evidence="1">
    <location>
        <begin position="80"/>
        <end position="89"/>
    </location>
</feature>
<feature type="compositionally biased region" description="Basic and acidic residues" evidence="1">
    <location>
        <begin position="686"/>
        <end position="700"/>
    </location>
</feature>
<feature type="region of interest" description="Disordered" evidence="1">
    <location>
        <begin position="1"/>
        <end position="844"/>
    </location>
</feature>
<protein>
    <submittedName>
        <fullName evidence="2">Uncharacterized protein</fullName>
    </submittedName>
</protein>
<evidence type="ECO:0000256" key="1">
    <source>
        <dbReference type="SAM" id="MobiDB-lite"/>
    </source>
</evidence>
<organism evidence="2 3">
    <name type="scientific">Phanerochaete sordida</name>
    <dbReference type="NCBI Taxonomy" id="48140"/>
    <lineage>
        <taxon>Eukaryota</taxon>
        <taxon>Fungi</taxon>
        <taxon>Dikarya</taxon>
        <taxon>Basidiomycota</taxon>
        <taxon>Agaricomycotina</taxon>
        <taxon>Agaricomycetes</taxon>
        <taxon>Polyporales</taxon>
        <taxon>Phanerochaetaceae</taxon>
        <taxon>Phanerochaete</taxon>
    </lineage>
</organism>
<feature type="compositionally biased region" description="Low complexity" evidence="1">
    <location>
        <begin position="254"/>
        <end position="264"/>
    </location>
</feature>
<reference evidence="2 3" key="1">
    <citation type="submission" date="2021-08" db="EMBL/GenBank/DDBJ databases">
        <title>Draft Genome Sequence of Phanerochaete sordida strain YK-624.</title>
        <authorList>
            <person name="Mori T."/>
            <person name="Dohra H."/>
            <person name="Suzuki T."/>
            <person name="Kawagishi H."/>
            <person name="Hirai H."/>
        </authorList>
    </citation>
    <scope>NUCLEOTIDE SEQUENCE [LARGE SCALE GENOMIC DNA]</scope>
    <source>
        <strain evidence="2 3">YK-624</strain>
    </source>
</reference>